<evidence type="ECO:0000256" key="4">
    <source>
        <dbReference type="ARBA" id="ARBA00022583"/>
    </source>
</evidence>
<dbReference type="Gene3D" id="1.25.40.90">
    <property type="match status" value="1"/>
</dbReference>
<evidence type="ECO:0000313" key="11">
    <source>
        <dbReference type="EMBL" id="KAF5786627.1"/>
    </source>
</evidence>
<protein>
    <submittedName>
        <fullName evidence="11">ANTH domain, phosphoinositide-binding clathrin adaptor, domain 2</fullName>
    </submittedName>
    <submittedName>
        <fullName evidence="12">Putative ENTH/VHS and ANTH domains-containing protein</fullName>
    </submittedName>
</protein>
<evidence type="ECO:0000256" key="8">
    <source>
        <dbReference type="ARBA" id="ARBA00023329"/>
    </source>
</evidence>
<dbReference type="GO" id="GO:0072583">
    <property type="term" value="P:clathrin-dependent endocytosis"/>
    <property type="evidence" value="ECO:0000318"/>
    <property type="project" value="GO_Central"/>
</dbReference>
<dbReference type="GO" id="GO:0005794">
    <property type="term" value="C:Golgi apparatus"/>
    <property type="evidence" value="ECO:0007669"/>
    <property type="project" value="UniProtKB-SubCell"/>
</dbReference>
<dbReference type="InterPro" id="IPR013809">
    <property type="entry name" value="ENTH"/>
</dbReference>
<dbReference type="InterPro" id="IPR014712">
    <property type="entry name" value="ANTH_dom_sf"/>
</dbReference>
<organism evidence="12 13">
    <name type="scientific">Helianthus annuus</name>
    <name type="common">Common sunflower</name>
    <dbReference type="NCBI Taxonomy" id="4232"/>
    <lineage>
        <taxon>Eukaryota</taxon>
        <taxon>Viridiplantae</taxon>
        <taxon>Streptophyta</taxon>
        <taxon>Embryophyta</taxon>
        <taxon>Tracheophyta</taxon>
        <taxon>Spermatophyta</taxon>
        <taxon>Magnoliopsida</taxon>
        <taxon>eudicotyledons</taxon>
        <taxon>Gunneridae</taxon>
        <taxon>Pentapetalae</taxon>
        <taxon>asterids</taxon>
        <taxon>campanulids</taxon>
        <taxon>Asterales</taxon>
        <taxon>Asteraceae</taxon>
        <taxon>Asteroideae</taxon>
        <taxon>Heliantheae alliance</taxon>
        <taxon>Heliantheae</taxon>
        <taxon>Helianthus</taxon>
    </lineage>
</organism>
<dbReference type="Gramene" id="mRNA:HanXRQr2_Chr10g0443241">
    <property type="protein sequence ID" value="mRNA:HanXRQr2_Chr10g0443241"/>
    <property type="gene ID" value="HanXRQr2_Chr10g0443241"/>
</dbReference>
<evidence type="ECO:0000256" key="5">
    <source>
        <dbReference type="ARBA" id="ARBA00023034"/>
    </source>
</evidence>
<reference evidence="12" key="2">
    <citation type="submission" date="2017-02" db="EMBL/GenBank/DDBJ databases">
        <title>Sunflower complete genome.</title>
        <authorList>
            <person name="Langlade N."/>
            <person name="Munos S."/>
        </authorList>
    </citation>
    <scope>NUCLEOTIDE SEQUENCE [LARGE SCALE GENOMIC DNA]</scope>
    <source>
        <tissue evidence="12">Leaves</tissue>
    </source>
</reference>
<dbReference type="PANTHER" id="PTHR22951">
    <property type="entry name" value="CLATHRIN ASSEMBLY PROTEIN"/>
    <property type="match status" value="1"/>
</dbReference>
<evidence type="ECO:0000256" key="2">
    <source>
        <dbReference type="ARBA" id="ARBA00004555"/>
    </source>
</evidence>
<name>A0A251TJY5_HELAN</name>
<dbReference type="CDD" id="cd16987">
    <property type="entry name" value="ANTH_N_AP180_plant"/>
    <property type="match status" value="1"/>
</dbReference>
<evidence type="ECO:0000313" key="13">
    <source>
        <dbReference type="Proteomes" id="UP000215914"/>
    </source>
</evidence>
<comment type="subcellular location">
    <subcellularLocation>
        <location evidence="1">Cytoplasmic vesicle</location>
        <location evidence="1">Clathrin-coated vesicle</location>
    </subcellularLocation>
    <subcellularLocation>
        <location evidence="2">Golgi apparatus</location>
    </subcellularLocation>
    <subcellularLocation>
        <location evidence="3">Membrane</location>
        <location evidence="3">Clathrin-coated pit</location>
    </subcellularLocation>
</comment>
<dbReference type="GO" id="GO:0005905">
    <property type="term" value="C:clathrin-coated pit"/>
    <property type="evidence" value="ECO:0000318"/>
    <property type="project" value="GO_Central"/>
</dbReference>
<dbReference type="SUPFAM" id="SSF48464">
    <property type="entry name" value="ENTH/VHS domain"/>
    <property type="match status" value="1"/>
</dbReference>
<feature type="compositionally biased region" description="Acidic residues" evidence="9">
    <location>
        <begin position="340"/>
        <end position="355"/>
    </location>
</feature>
<dbReference type="SUPFAM" id="SSF89009">
    <property type="entry name" value="GAT-like domain"/>
    <property type="match status" value="1"/>
</dbReference>
<evidence type="ECO:0000256" key="9">
    <source>
        <dbReference type="SAM" id="MobiDB-lite"/>
    </source>
</evidence>
<dbReference type="SMART" id="SM00273">
    <property type="entry name" value="ENTH"/>
    <property type="match status" value="1"/>
</dbReference>
<evidence type="ECO:0000259" key="10">
    <source>
        <dbReference type="PROSITE" id="PS50942"/>
    </source>
</evidence>
<reference evidence="11 13" key="1">
    <citation type="journal article" date="2017" name="Nature">
        <title>The sunflower genome provides insights into oil metabolism, flowering and Asterid evolution.</title>
        <authorList>
            <person name="Badouin H."/>
            <person name="Gouzy J."/>
            <person name="Grassa C.J."/>
            <person name="Murat F."/>
            <person name="Staton S.E."/>
            <person name="Cottret L."/>
            <person name="Lelandais-Briere C."/>
            <person name="Owens G.L."/>
            <person name="Carrere S."/>
            <person name="Mayjonade B."/>
            <person name="Legrand L."/>
            <person name="Gill N."/>
            <person name="Kane N.C."/>
            <person name="Bowers J.E."/>
            <person name="Hubner S."/>
            <person name="Bellec A."/>
            <person name="Berard A."/>
            <person name="Berges H."/>
            <person name="Blanchet N."/>
            <person name="Boniface M.C."/>
            <person name="Brunel D."/>
            <person name="Catrice O."/>
            <person name="Chaidir N."/>
            <person name="Claudel C."/>
            <person name="Donnadieu C."/>
            <person name="Faraut T."/>
            <person name="Fievet G."/>
            <person name="Helmstetter N."/>
            <person name="King M."/>
            <person name="Knapp S.J."/>
            <person name="Lai Z."/>
            <person name="Le Paslier M.C."/>
            <person name="Lippi Y."/>
            <person name="Lorenzon L."/>
            <person name="Mandel J.R."/>
            <person name="Marage G."/>
            <person name="Marchand G."/>
            <person name="Marquand E."/>
            <person name="Bret-Mestries E."/>
            <person name="Morien E."/>
            <person name="Nambeesan S."/>
            <person name="Nguyen T."/>
            <person name="Pegot-Espagnet P."/>
            <person name="Pouilly N."/>
            <person name="Raftis F."/>
            <person name="Sallet E."/>
            <person name="Schiex T."/>
            <person name="Thomas J."/>
            <person name="Vandecasteele C."/>
            <person name="Vares D."/>
            <person name="Vear F."/>
            <person name="Vautrin S."/>
            <person name="Crespi M."/>
            <person name="Mangin B."/>
            <person name="Burke J.M."/>
            <person name="Salse J."/>
            <person name="Munos S."/>
            <person name="Vincourt P."/>
            <person name="Rieseberg L.H."/>
            <person name="Langlade N.B."/>
        </authorList>
    </citation>
    <scope>NUCLEOTIDE SEQUENCE [LARGE SCALE GENOMIC DNA]</scope>
    <source>
        <strain evidence="13">cv. SF193</strain>
        <tissue evidence="11">Leaves</tissue>
    </source>
</reference>
<dbReference type="InterPro" id="IPR045192">
    <property type="entry name" value="AP180-like"/>
</dbReference>
<keyword evidence="7" id="KW-0168">Coated pit</keyword>
<reference evidence="11" key="3">
    <citation type="submission" date="2020-06" db="EMBL/GenBank/DDBJ databases">
        <title>Helianthus annuus Genome sequencing and assembly Release 2.</title>
        <authorList>
            <person name="Gouzy J."/>
            <person name="Langlade N."/>
            <person name="Munos S."/>
        </authorList>
    </citation>
    <scope>NUCLEOTIDE SEQUENCE</scope>
    <source>
        <tissue evidence="11">Leaves</tissue>
    </source>
</reference>
<evidence type="ECO:0000313" key="12">
    <source>
        <dbReference type="EMBL" id="OTG11079.1"/>
    </source>
</evidence>
<feature type="region of interest" description="Disordered" evidence="9">
    <location>
        <begin position="327"/>
        <end position="382"/>
    </location>
</feature>
<dbReference type="OMA" id="FMELDIH"/>
<dbReference type="EMBL" id="MNCJ02000325">
    <property type="protein sequence ID" value="KAF5786627.1"/>
    <property type="molecule type" value="Genomic_DNA"/>
</dbReference>
<keyword evidence="13" id="KW-1185">Reference proteome</keyword>
<dbReference type="Pfam" id="PF07651">
    <property type="entry name" value="ANTH"/>
    <property type="match status" value="1"/>
</dbReference>
<dbReference type="GO" id="GO:0005545">
    <property type="term" value="F:1-phosphatidylinositol binding"/>
    <property type="evidence" value="ECO:0000318"/>
    <property type="project" value="GO_Central"/>
</dbReference>
<accession>A0A251TJY5</accession>
<keyword evidence="6" id="KW-0472">Membrane</keyword>
<dbReference type="OrthoDB" id="44015at2759"/>
<evidence type="ECO:0000256" key="6">
    <source>
        <dbReference type="ARBA" id="ARBA00023136"/>
    </source>
</evidence>
<dbReference type="FunFam" id="1.20.58.150:FF:000005">
    <property type="entry name" value="putative clathrin assembly protein At2g25430"/>
    <property type="match status" value="1"/>
</dbReference>
<dbReference type="InParanoid" id="A0A251TJY5"/>
<evidence type="ECO:0000256" key="7">
    <source>
        <dbReference type="ARBA" id="ARBA00023176"/>
    </source>
</evidence>
<proteinExistence type="predicted"/>
<dbReference type="Proteomes" id="UP000215914">
    <property type="component" value="Chromosome 10"/>
</dbReference>
<dbReference type="GO" id="GO:0048268">
    <property type="term" value="P:clathrin coat assembly"/>
    <property type="evidence" value="ECO:0007669"/>
    <property type="project" value="InterPro"/>
</dbReference>
<dbReference type="InterPro" id="IPR011417">
    <property type="entry name" value="ANTH_dom"/>
</dbReference>
<dbReference type="GO" id="GO:0005546">
    <property type="term" value="F:phosphatidylinositol-4,5-bisphosphate binding"/>
    <property type="evidence" value="ECO:0000318"/>
    <property type="project" value="GO_Central"/>
</dbReference>
<evidence type="ECO:0000256" key="3">
    <source>
        <dbReference type="ARBA" id="ARBA00004600"/>
    </source>
</evidence>
<keyword evidence="4" id="KW-0254">Endocytosis</keyword>
<keyword evidence="8" id="KW-0968">Cytoplasmic vesicle</keyword>
<evidence type="ECO:0000256" key="1">
    <source>
        <dbReference type="ARBA" id="ARBA00004132"/>
    </source>
</evidence>
<sequence length="569" mass="64389">MESSNFRKAIGAFKDHTSRTLAKVATFSNLRVAIVKATDHKVCLAKEHHIREILTLTSYSRCHAASCVSTIAQRLCKTKDWVVAIKALILIQRLMQEGNPLFMQEIFITTYNGTHILDMSDFRDAAWANSWDFSAFVRAYALYLRERLDSWIVECDRTYELFSYTDGEEEEHLSPGTIVIRTTPVWKMQNNQICSRIQYLMKQLDFLLGCQPTGAAKNNRIVALALYPLVKESFQLYYDITEIVFILLDRFEELDVVDSMKVFEVLCQVANQYEELETFYYWCNDACIAKTSDYPEINKISQMKLDEMDLFIKQKIEIKQQELIHVPELQLEPKPKPEPEPEPEQEQEQEPEPESEQQATPHVISVELVPTTEGYKEEKKDTKTQDIGDLLCFGDDAPTTQENSDQLALALFGCGLVAEASEKTGTQPWEPFNESADWETTLVQTASQLSKHQPSLLEGFDTLLLDSMYQQGATQVAANSGTMTTGSASSVAFGSTGMPTPLALMPPPSANGTSQGEDPFTASFAVPPPSYVQLSDMEKKQRLLVEEQMMWKQHQGQVGMANMYMKQSV</sequence>
<gene>
    <name evidence="12" type="ORF">HannXRQ_Chr10g0294831</name>
    <name evidence="11" type="ORF">HanXRQr2_Chr10g0443241</name>
</gene>
<dbReference type="EMBL" id="CM007899">
    <property type="protein sequence ID" value="OTG11079.1"/>
    <property type="molecule type" value="Genomic_DNA"/>
</dbReference>
<dbReference type="STRING" id="4232.A0A251TJY5"/>
<dbReference type="PROSITE" id="PS50942">
    <property type="entry name" value="ENTH"/>
    <property type="match status" value="1"/>
</dbReference>
<feature type="domain" description="ENTH" evidence="10">
    <location>
        <begin position="22"/>
        <end position="158"/>
    </location>
</feature>
<dbReference type="GO" id="GO:0000149">
    <property type="term" value="F:SNARE binding"/>
    <property type="evidence" value="ECO:0000318"/>
    <property type="project" value="GO_Central"/>
</dbReference>
<dbReference type="PANTHER" id="PTHR22951:SF12">
    <property type="entry name" value="OS05G0426100 PROTEIN"/>
    <property type="match status" value="1"/>
</dbReference>
<keyword evidence="5" id="KW-0333">Golgi apparatus</keyword>
<dbReference type="GO" id="GO:0006900">
    <property type="term" value="P:vesicle budding from membrane"/>
    <property type="evidence" value="ECO:0000318"/>
    <property type="project" value="GO_Central"/>
</dbReference>
<dbReference type="AlphaFoldDB" id="A0A251TJY5"/>
<dbReference type="GO" id="GO:0032050">
    <property type="term" value="F:clathrin heavy chain binding"/>
    <property type="evidence" value="ECO:0000318"/>
    <property type="project" value="GO_Central"/>
</dbReference>
<dbReference type="InterPro" id="IPR008942">
    <property type="entry name" value="ENTH_VHS"/>
</dbReference>
<dbReference type="Gene3D" id="1.20.58.150">
    <property type="entry name" value="ANTH domain"/>
    <property type="match status" value="1"/>
</dbReference>
<dbReference type="InterPro" id="IPR048050">
    <property type="entry name" value="ANTH_N_plant"/>
</dbReference>
<dbReference type="GO" id="GO:0030136">
    <property type="term" value="C:clathrin-coated vesicle"/>
    <property type="evidence" value="ECO:0000318"/>
    <property type="project" value="GO_Central"/>
</dbReference>